<accession>A0A3E4WAB4</accession>
<dbReference type="AlphaFoldDB" id="A0A3E4WAB4"/>
<reference evidence="1 2" key="1">
    <citation type="submission" date="2018-08" db="EMBL/GenBank/DDBJ databases">
        <title>A genome reference for cultivated species of the human gut microbiota.</title>
        <authorList>
            <person name="Zou Y."/>
            <person name="Xue W."/>
            <person name="Luo G."/>
        </authorList>
    </citation>
    <scope>NUCLEOTIDE SEQUENCE [LARGE SCALE GENOMIC DNA]</scope>
    <source>
        <strain evidence="1 2">OM08-14</strain>
    </source>
</reference>
<dbReference type="EMBL" id="QSTF01000024">
    <property type="protein sequence ID" value="RGM39148.1"/>
    <property type="molecule type" value="Genomic_DNA"/>
</dbReference>
<sequence>MGFMLFSDKGMARIRIVMAITLDGFLPKQEEKFMQWLMEEPRKGFPYWKEKASFQINELYGIIDLSDMIRRFSADCICQTIIHDKNSADYADGLFQYNLVDEMVLYTLPISYGKGFSLMDSIGKHHWQLRSFKLYPNGISRLVYEKRRM</sequence>
<organism evidence="1 2">
    <name type="scientific">Phocaeicola plebeius</name>
    <dbReference type="NCBI Taxonomy" id="310297"/>
    <lineage>
        <taxon>Bacteria</taxon>
        <taxon>Pseudomonadati</taxon>
        <taxon>Bacteroidota</taxon>
        <taxon>Bacteroidia</taxon>
        <taxon>Bacteroidales</taxon>
        <taxon>Bacteroidaceae</taxon>
        <taxon>Phocaeicola</taxon>
    </lineage>
</organism>
<proteinExistence type="predicted"/>
<gene>
    <name evidence="1" type="ORF">DXC17_09730</name>
</gene>
<evidence type="ECO:0000313" key="1">
    <source>
        <dbReference type="EMBL" id="RGM39148.1"/>
    </source>
</evidence>
<comment type="caution">
    <text evidence="1">The sequence shown here is derived from an EMBL/GenBank/DDBJ whole genome shotgun (WGS) entry which is preliminary data.</text>
</comment>
<name>A0A3E4WAB4_9BACT</name>
<protein>
    <recommendedName>
        <fullName evidence="3">Bacterial bifunctional deaminase-reductase C-terminal domain-containing protein</fullName>
    </recommendedName>
</protein>
<evidence type="ECO:0000313" key="2">
    <source>
        <dbReference type="Proteomes" id="UP000260780"/>
    </source>
</evidence>
<dbReference type="Gene3D" id="3.40.430.10">
    <property type="entry name" value="Dihydrofolate Reductase, subunit A"/>
    <property type="match status" value="1"/>
</dbReference>
<evidence type="ECO:0008006" key="3">
    <source>
        <dbReference type="Google" id="ProtNLM"/>
    </source>
</evidence>
<dbReference type="SUPFAM" id="SSF53597">
    <property type="entry name" value="Dihydrofolate reductase-like"/>
    <property type="match status" value="1"/>
</dbReference>
<dbReference type="InterPro" id="IPR024072">
    <property type="entry name" value="DHFR-like_dom_sf"/>
</dbReference>
<dbReference type="Proteomes" id="UP000260780">
    <property type="component" value="Unassembled WGS sequence"/>
</dbReference>